<dbReference type="EMBL" id="CAADRA010007276">
    <property type="protein sequence ID" value="VFT99962.1"/>
    <property type="molecule type" value="Genomic_DNA"/>
</dbReference>
<dbReference type="SMART" id="SM00220">
    <property type="entry name" value="S_TKc"/>
    <property type="match status" value="1"/>
</dbReference>
<keyword evidence="5" id="KW-0418">Kinase</keyword>
<evidence type="ECO:0000313" key="12">
    <source>
        <dbReference type="Proteomes" id="UP000332933"/>
    </source>
</evidence>
<dbReference type="PROSITE" id="PS00108">
    <property type="entry name" value="PROTEIN_KINASE_ST"/>
    <property type="match status" value="1"/>
</dbReference>
<dbReference type="OrthoDB" id="89714at2759"/>
<evidence type="ECO:0000259" key="9">
    <source>
        <dbReference type="PROSITE" id="PS50011"/>
    </source>
</evidence>
<keyword evidence="12" id="KW-1185">Reference proteome</keyword>
<dbReference type="Proteomes" id="UP000332933">
    <property type="component" value="Unassembled WGS sequence"/>
</dbReference>
<dbReference type="InterPro" id="IPR001245">
    <property type="entry name" value="Ser-Thr/Tyr_kinase_cat_dom"/>
</dbReference>
<feature type="binding site" evidence="7">
    <location>
        <position position="85"/>
    </location>
    <ligand>
        <name>ATP</name>
        <dbReference type="ChEBI" id="CHEBI:30616"/>
    </ligand>
</feature>
<dbReference type="SUPFAM" id="SSF56112">
    <property type="entry name" value="Protein kinase-like (PK-like)"/>
    <property type="match status" value="2"/>
</dbReference>
<feature type="compositionally biased region" description="Pro residues" evidence="8">
    <location>
        <begin position="1"/>
        <end position="13"/>
    </location>
</feature>
<dbReference type="Gene3D" id="3.30.200.20">
    <property type="entry name" value="Phosphorylase Kinase, domain 1"/>
    <property type="match status" value="2"/>
</dbReference>
<dbReference type="PROSITE" id="PS00107">
    <property type="entry name" value="PROTEIN_KINASE_ATP"/>
    <property type="match status" value="1"/>
</dbReference>
<name>A0A485LMK6_9STRA</name>
<dbReference type="PANTHER" id="PTHR24351">
    <property type="entry name" value="RIBOSOMAL PROTEIN S6 KINASE"/>
    <property type="match status" value="1"/>
</dbReference>
<evidence type="ECO:0000256" key="4">
    <source>
        <dbReference type="ARBA" id="ARBA00022741"/>
    </source>
</evidence>
<evidence type="ECO:0000313" key="11">
    <source>
        <dbReference type="EMBL" id="VFT99962.1"/>
    </source>
</evidence>
<evidence type="ECO:0000313" key="10">
    <source>
        <dbReference type="EMBL" id="KAF0684716.1"/>
    </source>
</evidence>
<dbReference type="GO" id="GO:0004674">
    <property type="term" value="F:protein serine/threonine kinase activity"/>
    <property type="evidence" value="ECO:0007669"/>
    <property type="project" value="UniProtKB-KW"/>
</dbReference>
<organism evidence="11 12">
    <name type="scientific">Aphanomyces stellatus</name>
    <dbReference type="NCBI Taxonomy" id="120398"/>
    <lineage>
        <taxon>Eukaryota</taxon>
        <taxon>Sar</taxon>
        <taxon>Stramenopiles</taxon>
        <taxon>Oomycota</taxon>
        <taxon>Saprolegniomycetes</taxon>
        <taxon>Saprolegniales</taxon>
        <taxon>Verrucalvaceae</taxon>
        <taxon>Aphanomyces</taxon>
    </lineage>
</organism>
<dbReference type="Pfam" id="PF00069">
    <property type="entry name" value="Pkinase"/>
    <property type="match status" value="1"/>
</dbReference>
<evidence type="ECO:0000256" key="1">
    <source>
        <dbReference type="ARBA" id="ARBA00022527"/>
    </source>
</evidence>
<dbReference type="Gene3D" id="1.10.510.10">
    <property type="entry name" value="Transferase(Phosphotransferase) domain 1"/>
    <property type="match status" value="2"/>
</dbReference>
<dbReference type="Pfam" id="PF07714">
    <property type="entry name" value="PK_Tyr_Ser-Thr"/>
    <property type="match status" value="1"/>
</dbReference>
<feature type="region of interest" description="Disordered" evidence="8">
    <location>
        <begin position="366"/>
        <end position="385"/>
    </location>
</feature>
<evidence type="ECO:0000256" key="7">
    <source>
        <dbReference type="PROSITE-ProRule" id="PRU10141"/>
    </source>
</evidence>
<keyword evidence="1" id="KW-0723">Serine/threonine-protein kinase</keyword>
<feature type="domain" description="Protein kinase" evidence="9">
    <location>
        <begin position="56"/>
        <end position="322"/>
    </location>
</feature>
<feature type="compositionally biased region" description="Polar residues" evidence="8">
    <location>
        <begin position="373"/>
        <end position="382"/>
    </location>
</feature>
<keyword evidence="6 7" id="KW-0067">ATP-binding</keyword>
<keyword evidence="4 7" id="KW-0547">Nucleotide-binding</keyword>
<feature type="region of interest" description="Disordered" evidence="8">
    <location>
        <begin position="1"/>
        <end position="31"/>
    </location>
</feature>
<dbReference type="PROSITE" id="PS50011">
    <property type="entry name" value="PROTEIN_KINASE_DOM"/>
    <property type="match status" value="2"/>
</dbReference>
<reference evidence="10" key="2">
    <citation type="submission" date="2019-06" db="EMBL/GenBank/DDBJ databases">
        <title>Genomics analysis of Aphanomyces spp. identifies a new class of oomycete effector associated with host adaptation.</title>
        <authorList>
            <person name="Gaulin E."/>
        </authorList>
    </citation>
    <scope>NUCLEOTIDE SEQUENCE</scope>
    <source>
        <strain evidence="10">CBS 578.67</strain>
    </source>
</reference>
<evidence type="ECO:0000256" key="8">
    <source>
        <dbReference type="SAM" id="MobiDB-lite"/>
    </source>
</evidence>
<dbReference type="FunFam" id="1.10.510.10:FF:000048">
    <property type="entry name" value="Protein kinase C"/>
    <property type="match status" value="1"/>
</dbReference>
<dbReference type="InterPro" id="IPR017441">
    <property type="entry name" value="Protein_kinase_ATP_BS"/>
</dbReference>
<keyword evidence="3" id="KW-0808">Transferase</keyword>
<accession>A0A485LMK6</accession>
<keyword evidence="2" id="KW-0597">Phosphoprotein</keyword>
<gene>
    <name evidence="11" type="primary">Aste57867_23317</name>
    <name evidence="10" type="ORF">As57867_023246</name>
    <name evidence="11" type="ORF">ASTE57867_23317</name>
</gene>
<dbReference type="GO" id="GO:0005524">
    <property type="term" value="F:ATP binding"/>
    <property type="evidence" value="ECO:0007669"/>
    <property type="project" value="UniProtKB-UniRule"/>
</dbReference>
<evidence type="ECO:0000256" key="3">
    <source>
        <dbReference type="ARBA" id="ARBA00022679"/>
    </source>
</evidence>
<dbReference type="CDD" id="cd05123">
    <property type="entry name" value="STKc_AGC"/>
    <property type="match status" value="1"/>
</dbReference>
<reference evidence="11 12" key="1">
    <citation type="submission" date="2019-03" db="EMBL/GenBank/DDBJ databases">
        <authorList>
            <person name="Gaulin E."/>
            <person name="Dumas B."/>
        </authorList>
    </citation>
    <scope>NUCLEOTIDE SEQUENCE [LARGE SCALE GENOMIC DNA]</scope>
    <source>
        <strain evidence="11">CBS 568.67</strain>
    </source>
</reference>
<proteinExistence type="predicted"/>
<evidence type="ECO:0000256" key="6">
    <source>
        <dbReference type="ARBA" id="ARBA00022840"/>
    </source>
</evidence>
<evidence type="ECO:0000256" key="5">
    <source>
        <dbReference type="ARBA" id="ARBA00022777"/>
    </source>
</evidence>
<dbReference type="InterPro" id="IPR008271">
    <property type="entry name" value="Ser/Thr_kinase_AS"/>
</dbReference>
<sequence>MGNQVPRPPPPAPVAIIHTVPTPPASNDTATDEEIERKIEDELALYNAPKTSTDDYELLKVIGKGSSGKVTLVRKKDNNKLYAMKMLSKINVNHRNPVEHTRSMRRFQSVAKHPYIVHLHYAFQTKQKLYFVIDYCPGGELFFHLSRMERFPETMACFYAAEITLALDHLHQSGVVYRDLKPENLLFDSVGHVLLGTSSCLSPFFEFHLLFSADVSVPDKGTNSMYGTPEYLAPEILDRVGHGTSVDWWALGMVLYEMLTGLPPWYSRNRQKMFDRVRHAPLTFPDYVSPNAQSLIAGLLNRIPVERLGNASANDIKTHPFFASIKWDDLKARKLVAPFHPTLNTGDETFEVPKMQLHSVVGSSKSVDEVSKTAGTQPNVPTNGRGRALLHVGTAPSTITHDNVNDEAELDRYKRDFWLDPHEVVHSRSLPSTFFKATLGHYLGQPVYIKSLDLSSADLARHKAALVHKVHTLVACAQHANLVNFIGFCVSDEHGLCCVSEYMEGKSVRHVLNDTRQSLSWQKEKIQIAMDIAAASVYLHSLRPRIICYHVKAAKVLLTARRVAKLSIRGRLFSQDRSFQDMGDIEWSAPELLVDGATCDEKVDVYSFGVFLTELDTRQLPFAAQVATVPRTEISKQIVQGTLRPALSKTCPPCIQQIVDQCFKSDASLRPSSERVLHMLRDARLELLESV</sequence>
<dbReference type="InterPro" id="IPR000719">
    <property type="entry name" value="Prot_kinase_dom"/>
</dbReference>
<evidence type="ECO:0000256" key="2">
    <source>
        <dbReference type="ARBA" id="ARBA00022553"/>
    </source>
</evidence>
<dbReference type="AlphaFoldDB" id="A0A485LMK6"/>
<dbReference type="FunFam" id="3.30.200.20:FF:000042">
    <property type="entry name" value="Aurora kinase A"/>
    <property type="match status" value="1"/>
</dbReference>
<dbReference type="InterPro" id="IPR045270">
    <property type="entry name" value="STKc_AGC"/>
</dbReference>
<dbReference type="EMBL" id="VJMH01007250">
    <property type="protein sequence ID" value="KAF0684716.1"/>
    <property type="molecule type" value="Genomic_DNA"/>
</dbReference>
<dbReference type="InterPro" id="IPR011009">
    <property type="entry name" value="Kinase-like_dom_sf"/>
</dbReference>
<feature type="domain" description="Protein kinase" evidence="9">
    <location>
        <begin position="419"/>
        <end position="685"/>
    </location>
</feature>
<protein>
    <submittedName>
        <fullName evidence="11">Aste57867_23317 protein</fullName>
    </submittedName>
</protein>